<dbReference type="Proteomes" id="UP000236641">
    <property type="component" value="Unassembled WGS sequence"/>
</dbReference>
<dbReference type="EMBL" id="POWF01000001">
    <property type="protein sequence ID" value="PNQ74815.1"/>
    <property type="molecule type" value="Genomic_DNA"/>
</dbReference>
<accession>A0A2K1E3I2</accession>
<evidence type="ECO:0000313" key="2">
    <source>
        <dbReference type="EMBL" id="PNQ74815.1"/>
    </source>
</evidence>
<dbReference type="RefSeq" id="WP_103050668.1">
    <property type="nucleotide sequence ID" value="NZ_POWF01000001.1"/>
</dbReference>
<name>A0A2K1E3I2_9FLAO</name>
<reference evidence="2 3" key="1">
    <citation type="submission" date="2018-01" db="EMBL/GenBank/DDBJ databases">
        <title>The draft genome of Hanstruepera neustonica JCM19743.</title>
        <authorList>
            <person name="He R.-H."/>
            <person name="Du Z.-J."/>
        </authorList>
    </citation>
    <scope>NUCLEOTIDE SEQUENCE [LARGE SCALE GENOMIC DNA]</scope>
    <source>
        <strain evidence="2 3">JCM19743</strain>
    </source>
</reference>
<comment type="caution">
    <text evidence="2">The sequence shown here is derived from an EMBL/GenBank/DDBJ whole genome shotgun (WGS) entry which is preliminary data.</text>
</comment>
<sequence length="222" mass="24676">MKYVALILIVFSTVLYSQTEKNLGDFRELKVYDRIEVELIKSDENKVVVSGKNTEDVVFVIKNGLLKIRMTLDKIFNGAETEVKVYYKNIDIIDANEGTFIGSNDVFEQFEIDLRAQEGGSIRIQVKDMTFLNVKAISGGVIHTSGNSKNQNIDINTGGQYKGKELHTEKTEVTIKAAGEADVYATKEVIAKVRAGGNVYIYGNPETVDENTVLGGKIIRKN</sequence>
<gene>
    <name evidence="2" type="ORF">C1T31_01365</name>
</gene>
<feature type="domain" description="Putative auto-transporter adhesin head GIN" evidence="1">
    <location>
        <begin position="25"/>
        <end position="205"/>
    </location>
</feature>
<dbReference type="OrthoDB" id="704821at2"/>
<evidence type="ECO:0000259" key="1">
    <source>
        <dbReference type="Pfam" id="PF10988"/>
    </source>
</evidence>
<evidence type="ECO:0000313" key="3">
    <source>
        <dbReference type="Proteomes" id="UP000236641"/>
    </source>
</evidence>
<dbReference type="AlphaFoldDB" id="A0A2K1E3I2"/>
<dbReference type="Gene3D" id="2.160.20.120">
    <property type="match status" value="1"/>
</dbReference>
<proteinExistence type="predicted"/>
<dbReference type="Pfam" id="PF10988">
    <property type="entry name" value="DUF2807"/>
    <property type="match status" value="1"/>
</dbReference>
<keyword evidence="3" id="KW-1185">Reference proteome</keyword>
<protein>
    <submittedName>
        <fullName evidence="2">DUF2807 domain-containing protein</fullName>
    </submittedName>
</protein>
<organism evidence="2 3">
    <name type="scientific">Hanstruepera neustonica</name>
    <dbReference type="NCBI Taxonomy" id="1445657"/>
    <lineage>
        <taxon>Bacteria</taxon>
        <taxon>Pseudomonadati</taxon>
        <taxon>Bacteroidota</taxon>
        <taxon>Flavobacteriia</taxon>
        <taxon>Flavobacteriales</taxon>
        <taxon>Flavobacteriaceae</taxon>
        <taxon>Hanstruepera</taxon>
    </lineage>
</organism>
<dbReference type="InterPro" id="IPR021255">
    <property type="entry name" value="DUF2807"/>
</dbReference>